<accession>A0A4P9YGW3</accession>
<dbReference type="PROSITE" id="PS50879">
    <property type="entry name" value="RNASE_H_1"/>
    <property type="match status" value="1"/>
</dbReference>
<proteinExistence type="predicted"/>
<name>A0A4P9YGW3_ROZAC</name>
<dbReference type="EMBL" id="ML005426">
    <property type="protein sequence ID" value="RKP18554.1"/>
    <property type="molecule type" value="Genomic_DNA"/>
</dbReference>
<feature type="region of interest" description="Disordered" evidence="1">
    <location>
        <begin position="260"/>
        <end position="293"/>
    </location>
</feature>
<sequence length="524" mass="59847">MTAKENIGYKIDRTFVTTIGYADDNHSVIWTLEALQTATNKTYTFPVTNIATNLLNDDTRFLHCTTCPCRTSAIMALEKTNLSKVLGGQLSLDSSHSQTFKHVLNALKRTLNIKHRKHTPTHIAQYIVQAVIHKTLNYRLQVTPLNFTQYKQIDTVIRQAVKRKFQIPRNTPNWINAGDILRTAIQEYQFQFSLPQNPLECPLLAPKHTMYLISYINTTRQNLEEQTTALIPSAYLALQQVLCLPSIDAVNPNTVLTLKREYQQPSKRRQRPTRGRQHDEQLVPLPSPLRTEPNQSLVTNTYSFFTNGSTNITTRQKGSSALLIANYNQSNPLSGHMSKQIITNLDGPLNSTRAELVATIKCLTHTPTTAPFNKYTDSLNAITTIRYIQNQIIWTEGDRIQFNKQALIDLLQHLLLQRQAQTNLFKITAHSGVKWNEPADSMAKYASTKAPKQKLFNYLNNTIHRLTYIHHIQCRYDTRPKTIIGLLNQHHTLSAIQDAFERYFGAPRQDTLHEITLKLLNPKT</sequence>
<dbReference type="InterPro" id="IPR036397">
    <property type="entry name" value="RNaseH_sf"/>
</dbReference>
<dbReference type="GO" id="GO:0004523">
    <property type="term" value="F:RNA-DNA hybrid ribonuclease activity"/>
    <property type="evidence" value="ECO:0007669"/>
    <property type="project" value="InterPro"/>
</dbReference>
<evidence type="ECO:0000256" key="1">
    <source>
        <dbReference type="SAM" id="MobiDB-lite"/>
    </source>
</evidence>
<dbReference type="Proteomes" id="UP000281549">
    <property type="component" value="Unassembled WGS sequence"/>
</dbReference>
<evidence type="ECO:0000313" key="3">
    <source>
        <dbReference type="EMBL" id="RKP18554.1"/>
    </source>
</evidence>
<dbReference type="AlphaFoldDB" id="A0A4P9YGW3"/>
<protein>
    <recommendedName>
        <fullName evidence="2">RNase H type-1 domain-containing protein</fullName>
    </recommendedName>
</protein>
<gene>
    <name evidence="3" type="ORF">ROZALSC1DRAFT_23125</name>
</gene>
<evidence type="ECO:0000259" key="2">
    <source>
        <dbReference type="PROSITE" id="PS50879"/>
    </source>
</evidence>
<dbReference type="SUPFAM" id="SSF53098">
    <property type="entry name" value="Ribonuclease H-like"/>
    <property type="match status" value="1"/>
</dbReference>
<feature type="domain" description="RNase H type-1" evidence="2">
    <location>
        <begin position="298"/>
        <end position="448"/>
    </location>
</feature>
<dbReference type="GO" id="GO:0003676">
    <property type="term" value="F:nucleic acid binding"/>
    <property type="evidence" value="ECO:0007669"/>
    <property type="project" value="InterPro"/>
</dbReference>
<dbReference type="InterPro" id="IPR002156">
    <property type="entry name" value="RNaseH_domain"/>
</dbReference>
<reference evidence="4" key="1">
    <citation type="journal article" date="2018" name="Nat. Microbiol.">
        <title>Leveraging single-cell genomics to expand the fungal tree of life.</title>
        <authorList>
            <person name="Ahrendt S.R."/>
            <person name="Quandt C.A."/>
            <person name="Ciobanu D."/>
            <person name="Clum A."/>
            <person name="Salamov A."/>
            <person name="Andreopoulos B."/>
            <person name="Cheng J.F."/>
            <person name="Woyke T."/>
            <person name="Pelin A."/>
            <person name="Henrissat B."/>
            <person name="Reynolds N.K."/>
            <person name="Benny G.L."/>
            <person name="Smith M.E."/>
            <person name="James T.Y."/>
            <person name="Grigoriev I.V."/>
        </authorList>
    </citation>
    <scope>NUCLEOTIDE SEQUENCE [LARGE SCALE GENOMIC DNA]</scope>
    <source>
        <strain evidence="4">CSF55</strain>
    </source>
</reference>
<dbReference type="Pfam" id="PF00075">
    <property type="entry name" value="RNase_H"/>
    <property type="match status" value="1"/>
</dbReference>
<feature type="compositionally biased region" description="Basic residues" evidence="1">
    <location>
        <begin position="266"/>
        <end position="275"/>
    </location>
</feature>
<dbReference type="InterPro" id="IPR012337">
    <property type="entry name" value="RNaseH-like_sf"/>
</dbReference>
<dbReference type="Gene3D" id="3.30.420.10">
    <property type="entry name" value="Ribonuclease H-like superfamily/Ribonuclease H"/>
    <property type="match status" value="1"/>
</dbReference>
<evidence type="ECO:0000313" key="4">
    <source>
        <dbReference type="Proteomes" id="UP000281549"/>
    </source>
</evidence>
<organism evidence="3 4">
    <name type="scientific">Rozella allomycis (strain CSF55)</name>
    <dbReference type="NCBI Taxonomy" id="988480"/>
    <lineage>
        <taxon>Eukaryota</taxon>
        <taxon>Fungi</taxon>
        <taxon>Fungi incertae sedis</taxon>
        <taxon>Cryptomycota</taxon>
        <taxon>Cryptomycota incertae sedis</taxon>
        <taxon>Rozella</taxon>
    </lineage>
</organism>